<proteinExistence type="predicted"/>
<dbReference type="AlphaFoldDB" id="A0A367XKG5"/>
<dbReference type="RefSeq" id="WP_181847344.1">
    <property type="nucleotide sequence ID" value="NZ_JPWH01000001.1"/>
</dbReference>
<dbReference type="Proteomes" id="UP000252517">
    <property type="component" value="Unassembled WGS sequence"/>
</dbReference>
<sequence>MLKVDYKYLAAKTNVTFSSAPVYRVSGLLNKDLRVFLKSYVKEQKIPSHPEEYKRSISSIYCIDRANHFLETAPYEWLSLIETQVTKGLAYFLRSGNDTQNRSRVQTLVSAFGIASAVENQNVEAESRNNDNTRIDLIIKWDDGAMRNQIIIEAKLNYELRENQLKLYSKNTNRKKEKFDNCYFYVISEARTRITAEQLKENNSWKWVSWSSLLLKYEKFKNSVHDDDDFRRFRKTLWNRTKN</sequence>
<dbReference type="InterPro" id="IPR029470">
    <property type="entry name" value="PDDEXK_4"/>
</dbReference>
<gene>
    <name evidence="1" type="ORF">TH25_02180</name>
</gene>
<organism evidence="1 2">
    <name type="scientific">Thalassospira profundimaris</name>
    <dbReference type="NCBI Taxonomy" id="502049"/>
    <lineage>
        <taxon>Bacteria</taxon>
        <taxon>Pseudomonadati</taxon>
        <taxon>Pseudomonadota</taxon>
        <taxon>Alphaproteobacteria</taxon>
        <taxon>Rhodospirillales</taxon>
        <taxon>Thalassospiraceae</taxon>
        <taxon>Thalassospira</taxon>
    </lineage>
</organism>
<reference evidence="1 2" key="1">
    <citation type="submission" date="2014-07" db="EMBL/GenBank/DDBJ databases">
        <title>Draft genome sequence of Thalassospira profundimaris S25-3-2.</title>
        <authorList>
            <person name="Lai Q."/>
            <person name="Shao Z."/>
        </authorList>
    </citation>
    <scope>NUCLEOTIDE SEQUENCE [LARGE SCALE GENOMIC DNA]</scope>
    <source>
        <strain evidence="1 2">S25-3-2</strain>
    </source>
</reference>
<evidence type="ECO:0000313" key="2">
    <source>
        <dbReference type="Proteomes" id="UP000252517"/>
    </source>
</evidence>
<accession>A0A367XKG5</accession>
<comment type="caution">
    <text evidence="1">The sequence shown here is derived from an EMBL/GenBank/DDBJ whole genome shotgun (WGS) entry which is preliminary data.</text>
</comment>
<dbReference type="EMBL" id="JPWH01000001">
    <property type="protein sequence ID" value="RCK54154.1"/>
    <property type="molecule type" value="Genomic_DNA"/>
</dbReference>
<dbReference type="Pfam" id="PF14281">
    <property type="entry name" value="PDDEXK_4"/>
    <property type="match status" value="1"/>
</dbReference>
<protein>
    <submittedName>
        <fullName evidence="1">Uncharacterized protein</fullName>
    </submittedName>
</protein>
<name>A0A367XKG5_9PROT</name>
<evidence type="ECO:0000313" key="1">
    <source>
        <dbReference type="EMBL" id="RCK54154.1"/>
    </source>
</evidence>